<protein>
    <submittedName>
        <fullName evidence="2">Uncharacterized protein</fullName>
    </submittedName>
</protein>
<dbReference type="WBParaSite" id="nRc.2.0.1.t05500-RA">
    <property type="protein sequence ID" value="nRc.2.0.1.t05500-RA"/>
    <property type="gene ID" value="nRc.2.0.1.g05500"/>
</dbReference>
<accession>A0A915HUP6</accession>
<name>A0A915HUP6_ROMCU</name>
<proteinExistence type="predicted"/>
<evidence type="ECO:0000313" key="2">
    <source>
        <dbReference type="WBParaSite" id="nRc.2.0.1.t05500-RA"/>
    </source>
</evidence>
<organism evidence="1 2">
    <name type="scientific">Romanomermis culicivorax</name>
    <name type="common">Nematode worm</name>
    <dbReference type="NCBI Taxonomy" id="13658"/>
    <lineage>
        <taxon>Eukaryota</taxon>
        <taxon>Metazoa</taxon>
        <taxon>Ecdysozoa</taxon>
        <taxon>Nematoda</taxon>
        <taxon>Enoplea</taxon>
        <taxon>Dorylaimia</taxon>
        <taxon>Mermithida</taxon>
        <taxon>Mermithoidea</taxon>
        <taxon>Mermithidae</taxon>
        <taxon>Romanomermis</taxon>
    </lineage>
</organism>
<dbReference type="AlphaFoldDB" id="A0A915HUP6"/>
<sequence>MDEEHVLGKEELEQKVIWSGIANLGFPDIVAIVNHLTMEKRPEIDDYRCINAFGVRKVNSSSSETTVFLLYNGTDKVAGFLDSPNVMILGNGKKEIYGGQKNDRFVMIASHAYGYLDGGSGED</sequence>
<dbReference type="Proteomes" id="UP000887565">
    <property type="component" value="Unplaced"/>
</dbReference>
<keyword evidence="1" id="KW-1185">Reference proteome</keyword>
<reference evidence="2" key="1">
    <citation type="submission" date="2022-11" db="UniProtKB">
        <authorList>
            <consortium name="WormBaseParasite"/>
        </authorList>
    </citation>
    <scope>IDENTIFICATION</scope>
</reference>
<evidence type="ECO:0000313" key="1">
    <source>
        <dbReference type="Proteomes" id="UP000887565"/>
    </source>
</evidence>